<dbReference type="InterPro" id="IPR006160">
    <property type="entry name" value="SCFA_transpt_AtoE"/>
</dbReference>
<feature type="transmembrane region" description="Helical" evidence="2">
    <location>
        <begin position="80"/>
        <end position="103"/>
    </location>
</feature>
<reference evidence="3 5" key="1">
    <citation type="submission" date="2016-06" db="EMBL/GenBank/DDBJ databases">
        <authorList>
            <person name="Kjaerup R.B."/>
            <person name="Dalgaard T.S."/>
            <person name="Juul-Madsen H.R."/>
        </authorList>
    </citation>
    <scope>NUCLEOTIDE SEQUENCE [LARGE SCALE GENOMIC DNA]</scope>
    <source>
        <strain evidence="3">Orrdi1</strain>
    </source>
</reference>
<evidence type="ECO:0000313" key="5">
    <source>
        <dbReference type="Proteomes" id="UP000078558"/>
    </source>
</evidence>
<feature type="transmembrane region" description="Helical" evidence="2">
    <location>
        <begin position="335"/>
        <end position="358"/>
    </location>
</feature>
<feature type="transmembrane region" description="Helical" evidence="2">
    <location>
        <begin position="169"/>
        <end position="189"/>
    </location>
</feature>
<protein>
    <submittedName>
        <fullName evidence="3">Short chain fatty acids transporter</fullName>
    </submittedName>
</protein>
<dbReference type="KEGG" id="odi:ODI_R3647"/>
<dbReference type="OrthoDB" id="9342495at2"/>
<dbReference type="Proteomes" id="UP000078558">
    <property type="component" value="Chromosome I"/>
</dbReference>
<dbReference type="PANTHER" id="PTHR41983">
    <property type="entry name" value="SHORT-CHAIN FATTY ACID TRANSPORTER-RELATED"/>
    <property type="match status" value="1"/>
</dbReference>
<evidence type="ECO:0000313" key="4">
    <source>
        <dbReference type="EMBL" id="SOE51721.1"/>
    </source>
</evidence>
<keyword evidence="2" id="KW-1133">Transmembrane helix</keyword>
<evidence type="ECO:0000313" key="3">
    <source>
        <dbReference type="EMBL" id="SBT24026.1"/>
    </source>
</evidence>
<keyword evidence="5" id="KW-1185">Reference proteome</keyword>
<feature type="transmembrane region" description="Helical" evidence="2">
    <location>
        <begin position="47"/>
        <end position="68"/>
    </location>
</feature>
<dbReference type="PANTHER" id="PTHR41983:SF2">
    <property type="entry name" value="SHORT-CHAIN FATTY ACID TRANSPORTER-RELATED"/>
    <property type="match status" value="1"/>
</dbReference>
<feature type="transmembrane region" description="Helical" evidence="2">
    <location>
        <begin position="459"/>
        <end position="482"/>
    </location>
</feature>
<dbReference type="EMBL" id="FLRC01000005">
    <property type="protein sequence ID" value="SBT24026.1"/>
    <property type="molecule type" value="Genomic_DNA"/>
</dbReference>
<evidence type="ECO:0000256" key="2">
    <source>
        <dbReference type="SAM" id="Phobius"/>
    </source>
</evidence>
<feature type="transmembrane region" description="Helical" evidence="2">
    <location>
        <begin position="278"/>
        <end position="296"/>
    </location>
</feature>
<dbReference type="GO" id="GO:0005886">
    <property type="term" value="C:plasma membrane"/>
    <property type="evidence" value="ECO:0007669"/>
    <property type="project" value="TreeGrafter"/>
</dbReference>
<keyword evidence="2" id="KW-0472">Membrane</keyword>
<feature type="region of interest" description="Disordered" evidence="1">
    <location>
        <begin position="1"/>
        <end position="24"/>
    </location>
</feature>
<gene>
    <name evidence="3" type="ORF">ODI_03445</name>
    <name evidence="4" type="ORF">ODI_R3647</name>
</gene>
<feature type="transmembrane region" description="Helical" evidence="2">
    <location>
        <begin position="123"/>
        <end position="148"/>
    </location>
</feature>
<keyword evidence="2" id="KW-0812">Transmembrane</keyword>
<feature type="transmembrane region" description="Helical" evidence="2">
    <location>
        <begin position="302"/>
        <end position="323"/>
    </location>
</feature>
<feature type="transmembrane region" description="Helical" evidence="2">
    <location>
        <begin position="214"/>
        <end position="235"/>
    </location>
</feature>
<organism evidence="3 5">
    <name type="scientific">Orrella dioscoreae</name>
    <dbReference type="NCBI Taxonomy" id="1851544"/>
    <lineage>
        <taxon>Bacteria</taxon>
        <taxon>Pseudomonadati</taxon>
        <taxon>Pseudomonadota</taxon>
        <taxon>Betaproteobacteria</taxon>
        <taxon>Burkholderiales</taxon>
        <taxon>Alcaligenaceae</taxon>
        <taxon>Orrella</taxon>
    </lineage>
</organism>
<dbReference type="Pfam" id="PF02667">
    <property type="entry name" value="SCFA_trans"/>
    <property type="match status" value="1"/>
</dbReference>
<dbReference type="EMBL" id="LT907988">
    <property type="protein sequence ID" value="SOE51721.1"/>
    <property type="molecule type" value="Genomic_DNA"/>
</dbReference>
<evidence type="ECO:0000256" key="1">
    <source>
        <dbReference type="SAM" id="MobiDB-lite"/>
    </source>
</evidence>
<proteinExistence type="predicted"/>
<accession>A0A1C3JXR0</accession>
<name>A0A1C3JXR0_9BURK</name>
<reference evidence="4 5" key="2">
    <citation type="submission" date="2017-08" db="EMBL/GenBank/DDBJ databases">
        <authorList>
            <person name="de Groot N.N."/>
        </authorList>
    </citation>
    <scope>NUCLEOTIDE SEQUENCE [LARGE SCALE GENOMIC DNA]</scope>
    <source>
        <strain evidence="4">Orrdi1</strain>
    </source>
</reference>
<feature type="transmembrane region" description="Helical" evidence="2">
    <location>
        <begin position="370"/>
        <end position="398"/>
    </location>
</feature>
<dbReference type="AlphaFoldDB" id="A0A1C3JXR0"/>
<sequence>MSSTTKSGGLPARQSEQQPPGSDGDIGLLTRLGLRFTAWAEKWFPDAFVFAALAVAVVSIAAMINGSSPVAVSKAFGDGFWSLIVFTMQMALVAIGGYAVATSPPAARLIARLAAIPRTGRSAVGYVAAISMILSLFNWGVSLIFSALYARALARREDLRMDYRAAGAAAYLGLGATWALGISSSAAQLQANPGSLPKSILDITGVIPFSETIFLWQSLVMALVLIVVSIAISLWSAPKGQHAKTAQDLGVSLDDAPPAAAEPGAKPRPGEFFERSPLLTLLLCALGFGWLVQEFMTKNPMVAISGLNTYNLMFLMIGLLLHWRPRNFLASVAKAVPSTVGVIIQFPLYGAIASIMTSTPVGGVSLSDRIAHLFVSISNTETFAVVMGAYSAILGFFIPSGGGKWIIEAPYVMQAANDLQVHLGWAVQVYNAAEALPNLINPFWMLPLLGVLCLKARDIVGFTFLQLIVHTPLVLFMLWFLGRTLTYVPPVMP</sequence>
<dbReference type="STRING" id="1851544.ODI_03445"/>